<dbReference type="Proteomes" id="UP001243009">
    <property type="component" value="Unassembled WGS sequence"/>
</dbReference>
<dbReference type="InterPro" id="IPR000014">
    <property type="entry name" value="PAS"/>
</dbReference>
<name>A0ABT9E576_9PROT</name>
<gene>
    <name evidence="6" type="ORF">Q7A36_23410</name>
</gene>
<dbReference type="Gene3D" id="3.30.450.20">
    <property type="entry name" value="PAS domain"/>
    <property type="match status" value="1"/>
</dbReference>
<dbReference type="Pfam" id="PF00672">
    <property type="entry name" value="HAMP"/>
    <property type="match status" value="1"/>
</dbReference>
<feature type="domain" description="Methyl-accepting transducer" evidence="4">
    <location>
        <begin position="509"/>
        <end position="752"/>
    </location>
</feature>
<dbReference type="EMBL" id="JAUTWS010000027">
    <property type="protein sequence ID" value="MDO9711319.1"/>
    <property type="molecule type" value="Genomic_DNA"/>
</dbReference>
<dbReference type="PRINTS" id="PR00260">
    <property type="entry name" value="CHEMTRNSDUCR"/>
</dbReference>
<dbReference type="SMART" id="SM00283">
    <property type="entry name" value="MA"/>
    <property type="match status" value="1"/>
</dbReference>
<keyword evidence="1 3" id="KW-0807">Transducer</keyword>
<reference evidence="6 7" key="1">
    <citation type="submission" date="2023-08" db="EMBL/GenBank/DDBJ databases">
        <title>The draft genome sequence of Paracraurococcus sp. LOR1-02.</title>
        <authorList>
            <person name="Kingkaew E."/>
            <person name="Tanasupawat S."/>
        </authorList>
    </citation>
    <scope>NUCLEOTIDE SEQUENCE [LARGE SCALE GENOMIC DNA]</scope>
    <source>
        <strain evidence="6 7">LOR1-02</strain>
    </source>
</reference>
<evidence type="ECO:0000256" key="2">
    <source>
        <dbReference type="ARBA" id="ARBA00029447"/>
    </source>
</evidence>
<feature type="domain" description="HAMP" evidence="5">
    <location>
        <begin position="329"/>
        <end position="382"/>
    </location>
</feature>
<dbReference type="PANTHER" id="PTHR32089">
    <property type="entry name" value="METHYL-ACCEPTING CHEMOTAXIS PROTEIN MCPB"/>
    <property type="match status" value="1"/>
</dbReference>
<evidence type="ECO:0000313" key="7">
    <source>
        <dbReference type="Proteomes" id="UP001243009"/>
    </source>
</evidence>
<evidence type="ECO:0000313" key="6">
    <source>
        <dbReference type="EMBL" id="MDO9711319.1"/>
    </source>
</evidence>
<dbReference type="InterPro" id="IPR004089">
    <property type="entry name" value="MCPsignal_dom"/>
</dbReference>
<dbReference type="Pfam" id="PF13188">
    <property type="entry name" value="PAS_8"/>
    <property type="match status" value="1"/>
</dbReference>
<evidence type="ECO:0000256" key="3">
    <source>
        <dbReference type="PROSITE-ProRule" id="PRU00284"/>
    </source>
</evidence>
<dbReference type="PANTHER" id="PTHR32089:SF112">
    <property type="entry name" value="LYSOZYME-LIKE PROTEIN-RELATED"/>
    <property type="match status" value="1"/>
</dbReference>
<evidence type="ECO:0000259" key="4">
    <source>
        <dbReference type="PROSITE" id="PS50111"/>
    </source>
</evidence>
<dbReference type="PROSITE" id="PS50111">
    <property type="entry name" value="CHEMOTAXIS_TRANSDUC_2"/>
    <property type="match status" value="1"/>
</dbReference>
<dbReference type="InterPro" id="IPR003660">
    <property type="entry name" value="HAMP_dom"/>
</dbReference>
<dbReference type="CDD" id="cd06225">
    <property type="entry name" value="HAMP"/>
    <property type="match status" value="1"/>
</dbReference>
<proteinExistence type="inferred from homology"/>
<dbReference type="PROSITE" id="PS50885">
    <property type="entry name" value="HAMP"/>
    <property type="match status" value="1"/>
</dbReference>
<evidence type="ECO:0000256" key="1">
    <source>
        <dbReference type="ARBA" id="ARBA00023224"/>
    </source>
</evidence>
<keyword evidence="7" id="KW-1185">Reference proteome</keyword>
<dbReference type="Gene3D" id="6.10.340.10">
    <property type="match status" value="1"/>
</dbReference>
<evidence type="ECO:0000259" key="5">
    <source>
        <dbReference type="PROSITE" id="PS50885"/>
    </source>
</evidence>
<dbReference type="InterPro" id="IPR004090">
    <property type="entry name" value="Chemotax_Me-accpt_rcpt"/>
</dbReference>
<sequence length="772" mass="80306">MRLFRNLSVGRKLAASAALAILLLAGLVLVVERELAASREQLLAERKAVAAQTAAQGAARAVMRADVALRDIVLSQATEGVDQMTKGMEAELARARDQLQAAAESAADPAVTERLDLARQALGAYAASAVDQARLRRELITQRDGALFARVGEYDQAFEATASMVDLDVPAEQRDEARQRLMTFHTALNDVRFSSQRYLATAEETQSRRVRRAAAQLRVHARALSGVAANGPGAADLQRITGIADAITQSALEVVRLAEDMQKARTEQSTPARERLEAALAEANARLGTLAAARVTASAAAASKVEAATLWLGLGVVLILIASGWLMARSIGAPLQRLATTIRTIAGGDASVAVPDRGRRDEIGAIAAALEDLRGTVQRAFAQQQMLEQMPTGIMTVDPRDGFRVTYMNPASRDLLQRLEHVLPVQADAVLGQGIELLRADAVQGNAIPEDPDRLPQHARFHLGEEVIDESISAIRDAEGRYVAAMLVWTVATAQARLADSFEAEMGGVVEAVAAAAGQVHAAAEALSGAAATGGREAEAVAAVSGRAGADVQAVAAGAEELAASVAEITRQVADGAAVARSAAEEARATDGTVQGLAEAAQRIGDVVRLIGDIAGQTNLLALNATIEAARAGEAGKGFAVVASDVKTLASQTAKATEEIAAQIGAIQTATGEAVTALRSIGSTIEKMNEVTGAIAAAVEEQGSATREIARSAAQVAEGTTAVNQRIGDVRRAAQETGEASASLLRAANDLTGHAGTLRSRSGEFLATVRRG</sequence>
<accession>A0ABT9E576</accession>
<comment type="caution">
    <text evidence="6">The sequence shown here is derived from an EMBL/GenBank/DDBJ whole genome shotgun (WGS) entry which is preliminary data.</text>
</comment>
<dbReference type="RefSeq" id="WP_305106179.1">
    <property type="nucleotide sequence ID" value="NZ_JAUTWS010000027.1"/>
</dbReference>
<dbReference type="Pfam" id="PF00015">
    <property type="entry name" value="MCPsignal"/>
    <property type="match status" value="1"/>
</dbReference>
<organism evidence="6 7">
    <name type="scientific">Paracraurococcus lichenis</name>
    <dbReference type="NCBI Taxonomy" id="3064888"/>
    <lineage>
        <taxon>Bacteria</taxon>
        <taxon>Pseudomonadati</taxon>
        <taxon>Pseudomonadota</taxon>
        <taxon>Alphaproteobacteria</taxon>
        <taxon>Acetobacterales</taxon>
        <taxon>Roseomonadaceae</taxon>
        <taxon>Paracraurococcus</taxon>
    </lineage>
</organism>
<dbReference type="SMART" id="SM00304">
    <property type="entry name" value="HAMP"/>
    <property type="match status" value="1"/>
</dbReference>
<comment type="similarity">
    <text evidence="2">Belongs to the methyl-accepting chemotaxis (MCP) protein family.</text>
</comment>
<dbReference type="SUPFAM" id="SSF58104">
    <property type="entry name" value="Methyl-accepting chemotaxis protein (MCP) signaling domain"/>
    <property type="match status" value="1"/>
</dbReference>
<dbReference type="Gene3D" id="1.10.287.950">
    <property type="entry name" value="Methyl-accepting chemotaxis protein"/>
    <property type="match status" value="1"/>
</dbReference>
<protein>
    <submittedName>
        <fullName evidence="6">Methyl-accepting chemotaxis protein</fullName>
    </submittedName>
</protein>